<dbReference type="PANTHER" id="PTHR24094:SF15">
    <property type="entry name" value="AMP-DEPENDENT SYNTHETASE_LIGASE DOMAIN-CONTAINING PROTEIN-RELATED"/>
    <property type="match status" value="1"/>
</dbReference>
<feature type="compositionally biased region" description="Acidic residues" evidence="1">
    <location>
        <begin position="43"/>
        <end position="64"/>
    </location>
</feature>
<proteinExistence type="predicted"/>
<feature type="region of interest" description="Disordered" evidence="1">
    <location>
        <begin position="281"/>
        <end position="323"/>
    </location>
</feature>
<dbReference type="PANTHER" id="PTHR24094">
    <property type="entry name" value="SECRETED PROTEIN"/>
    <property type="match status" value="1"/>
</dbReference>
<dbReference type="AlphaFoldDB" id="A0A3Q9G861"/>
<feature type="region of interest" description="Disordered" evidence="1">
    <location>
        <begin position="339"/>
        <end position="360"/>
    </location>
</feature>
<keyword evidence="4" id="KW-1185">Reference proteome</keyword>
<sequence length="360" mass="38504">MKRRWWVLGTVAVIGIGGALTDGEEIDDLDAVAEKTTAVVDVTEEAIEETTEPEVEETTPEPEPEPTPAPTPTTTEPPEETVVAAENVPDGELAIDVLETLEVKGRAPKTGYDRDQFGQRWADINRNGCDTRNDILDRDLTGKTYKPGTRDCVVLTGTLISPFTAETISFVRGESTSSEVQIDHDVALSDAWQKGAQQLSLDDRERFANDPLNLLAVDGSSNAQKGDGDAATWLPKNKSFRCEYVARQVSVKAKYNLWVTSAEKTAISNILGNCPGQLVPEPSGITPTLDPADMQQTATTEPSAPAPKPSTAPPPADAPAEGVYYANCSEARAAGAAPLYKGEPGYREGMDGDLDGIACE</sequence>
<evidence type="ECO:0000256" key="1">
    <source>
        <dbReference type="SAM" id="MobiDB-lite"/>
    </source>
</evidence>
<evidence type="ECO:0000313" key="3">
    <source>
        <dbReference type="EMBL" id="AZQ77835.1"/>
    </source>
</evidence>
<protein>
    <submittedName>
        <fullName evidence="3">DUF1524 domain-containing protein</fullName>
    </submittedName>
</protein>
<dbReference type="Pfam" id="PF05901">
    <property type="entry name" value="Excalibur"/>
    <property type="match status" value="1"/>
</dbReference>
<reference evidence="3 4" key="1">
    <citation type="submission" date="2018-12" db="EMBL/GenBank/DDBJ databases">
        <title>Complete genome sequence of Flaviflexus sp. H23T48.</title>
        <authorList>
            <person name="Bae J.-W."/>
            <person name="Lee J.-Y."/>
        </authorList>
    </citation>
    <scope>NUCLEOTIDE SEQUENCE [LARGE SCALE GENOMIC DNA]</scope>
    <source>
        <strain evidence="3 4">H23T48</strain>
    </source>
</reference>
<name>A0A3Q9G861_9ACTO</name>
<feature type="compositionally biased region" description="Pro residues" evidence="1">
    <location>
        <begin position="304"/>
        <end position="317"/>
    </location>
</feature>
<dbReference type="OrthoDB" id="5196645at2"/>
<feature type="domain" description="Excalibur calcium-binding" evidence="2">
    <location>
        <begin position="324"/>
        <end position="360"/>
    </location>
</feature>
<evidence type="ECO:0000259" key="2">
    <source>
        <dbReference type="SMART" id="SM00894"/>
    </source>
</evidence>
<dbReference type="KEGG" id="flh:EJ997_11275"/>
<organism evidence="3 4">
    <name type="scientific">Flaviflexus ciconiae</name>
    <dbReference type="NCBI Taxonomy" id="2496867"/>
    <lineage>
        <taxon>Bacteria</taxon>
        <taxon>Bacillati</taxon>
        <taxon>Actinomycetota</taxon>
        <taxon>Actinomycetes</taxon>
        <taxon>Actinomycetales</taxon>
        <taxon>Actinomycetaceae</taxon>
        <taxon>Flaviflexus</taxon>
    </lineage>
</organism>
<dbReference type="InterPro" id="IPR008613">
    <property type="entry name" value="Excalibur_Ca-bd_domain"/>
</dbReference>
<dbReference type="InterPro" id="IPR011089">
    <property type="entry name" value="GmrSD_C"/>
</dbReference>
<dbReference type="RefSeq" id="WP_126704638.1">
    <property type="nucleotide sequence ID" value="NZ_CP034593.1"/>
</dbReference>
<dbReference type="EMBL" id="CP034593">
    <property type="protein sequence ID" value="AZQ77835.1"/>
    <property type="molecule type" value="Genomic_DNA"/>
</dbReference>
<dbReference type="SMART" id="SM00894">
    <property type="entry name" value="Excalibur"/>
    <property type="match status" value="1"/>
</dbReference>
<dbReference type="Proteomes" id="UP000280344">
    <property type="component" value="Chromosome"/>
</dbReference>
<gene>
    <name evidence="3" type="ORF">EJ997_11275</name>
</gene>
<feature type="region of interest" description="Disordered" evidence="1">
    <location>
        <begin position="43"/>
        <end position="79"/>
    </location>
</feature>
<dbReference type="Pfam" id="PF07510">
    <property type="entry name" value="GmrSD_C"/>
    <property type="match status" value="1"/>
</dbReference>
<evidence type="ECO:0000313" key="4">
    <source>
        <dbReference type="Proteomes" id="UP000280344"/>
    </source>
</evidence>
<accession>A0A3Q9G861</accession>